<protein>
    <submittedName>
        <fullName evidence="1">Uncharacterized protein</fullName>
    </submittedName>
</protein>
<gene>
    <name evidence="1" type="ORF">COO91_01620</name>
</gene>
<dbReference type="EMBL" id="CP024785">
    <property type="protein sequence ID" value="AUB35730.1"/>
    <property type="molecule type" value="Genomic_DNA"/>
</dbReference>
<keyword evidence="2" id="KW-1185">Reference proteome</keyword>
<accession>A0A2K8SK53</accession>
<dbReference type="Proteomes" id="UP000232003">
    <property type="component" value="Chromosome"/>
</dbReference>
<organism evidence="1 2">
    <name type="scientific">Nostoc flagelliforme CCNUN1</name>
    <dbReference type="NCBI Taxonomy" id="2038116"/>
    <lineage>
        <taxon>Bacteria</taxon>
        <taxon>Bacillati</taxon>
        <taxon>Cyanobacteriota</taxon>
        <taxon>Cyanophyceae</taxon>
        <taxon>Nostocales</taxon>
        <taxon>Nostocaceae</taxon>
        <taxon>Nostoc</taxon>
    </lineage>
</organism>
<evidence type="ECO:0000313" key="1">
    <source>
        <dbReference type="EMBL" id="AUB35730.1"/>
    </source>
</evidence>
<name>A0A2K8SK53_9NOSO</name>
<evidence type="ECO:0000313" key="2">
    <source>
        <dbReference type="Proteomes" id="UP000232003"/>
    </source>
</evidence>
<proteinExistence type="predicted"/>
<sequence>MKEHNKVINSLLAPKGEALPLLKDRLKLQFAINITLSLDSRS</sequence>
<dbReference type="KEGG" id="nfl:COO91_01620"/>
<dbReference type="AlphaFoldDB" id="A0A2K8SK53"/>
<reference evidence="1 2" key="1">
    <citation type="submission" date="2017-11" db="EMBL/GenBank/DDBJ databases">
        <title>Complete genome of a free-living desiccation-tolerant cyanobacterium and its photosynthetic adaptation to extreme terrestrial habitat.</title>
        <authorList>
            <person name="Shang J."/>
        </authorList>
    </citation>
    <scope>NUCLEOTIDE SEQUENCE [LARGE SCALE GENOMIC DNA]</scope>
    <source>
        <strain evidence="1 2">CCNUN1</strain>
    </source>
</reference>